<sequence length="201" mass="20857">MRHILIALFVSATFSGSLSAFDVSSLFGGDDKKKAAESTATSAADLQKLLGSSIDKAKSSFSDNPEMVSRLSNIAKESAKGEDMSMVQNLAGLAGLGGADGMMTEGQKSLLAEVKGQAQALALTRNFSDDPAISGPVQNAVKAVQTRDAASAMASLKEISEKGSLSEFQKTMLTSMLGDYGSYLDKAGKAADAANQLKSLF</sequence>
<protein>
    <recommendedName>
        <fullName evidence="4">DUF2780 domain-containing protein</fullName>
    </recommendedName>
</protein>
<accession>A0AAQ3LC45</accession>
<gene>
    <name evidence="2" type="ORF">RZN69_01925</name>
</gene>
<evidence type="ECO:0000313" key="3">
    <source>
        <dbReference type="Proteomes" id="UP001304300"/>
    </source>
</evidence>
<reference evidence="2 3" key="1">
    <citation type="submission" date="2023-10" db="EMBL/GenBank/DDBJ databases">
        <title>Rubellicoccus peritrichatus gen. nov., sp. nov., isolated from an algae of coral reef tank.</title>
        <authorList>
            <person name="Luo J."/>
        </authorList>
    </citation>
    <scope>NUCLEOTIDE SEQUENCE [LARGE SCALE GENOMIC DNA]</scope>
    <source>
        <strain evidence="2 3">CR14</strain>
    </source>
</reference>
<proteinExistence type="predicted"/>
<dbReference type="RefSeq" id="WP_317834313.1">
    <property type="nucleotide sequence ID" value="NZ_CP136920.1"/>
</dbReference>
<dbReference type="KEGG" id="puo:RZN69_01925"/>
<dbReference type="AlphaFoldDB" id="A0AAQ3LC45"/>
<keyword evidence="1" id="KW-0732">Signal</keyword>
<feature type="signal peptide" evidence="1">
    <location>
        <begin position="1"/>
        <end position="20"/>
    </location>
</feature>
<name>A0AAQ3LC45_9BACT</name>
<evidence type="ECO:0008006" key="4">
    <source>
        <dbReference type="Google" id="ProtNLM"/>
    </source>
</evidence>
<dbReference type="Proteomes" id="UP001304300">
    <property type="component" value="Chromosome"/>
</dbReference>
<evidence type="ECO:0000256" key="1">
    <source>
        <dbReference type="SAM" id="SignalP"/>
    </source>
</evidence>
<feature type="chain" id="PRO_5042865711" description="DUF2780 domain-containing protein" evidence="1">
    <location>
        <begin position="21"/>
        <end position="201"/>
    </location>
</feature>
<evidence type="ECO:0000313" key="2">
    <source>
        <dbReference type="EMBL" id="WOO41829.1"/>
    </source>
</evidence>
<dbReference type="EMBL" id="CP136920">
    <property type="protein sequence ID" value="WOO41829.1"/>
    <property type="molecule type" value="Genomic_DNA"/>
</dbReference>
<keyword evidence="3" id="KW-1185">Reference proteome</keyword>
<organism evidence="2 3">
    <name type="scientific">Rubellicoccus peritrichatus</name>
    <dbReference type="NCBI Taxonomy" id="3080537"/>
    <lineage>
        <taxon>Bacteria</taxon>
        <taxon>Pseudomonadati</taxon>
        <taxon>Verrucomicrobiota</taxon>
        <taxon>Opitutia</taxon>
        <taxon>Puniceicoccales</taxon>
        <taxon>Cerasicoccaceae</taxon>
        <taxon>Rubellicoccus</taxon>
    </lineage>
</organism>